<reference evidence="10 11" key="1">
    <citation type="journal article" date="2021" name="DNA Res.">
        <title>Genome analysis of Candida subhashii reveals its hybrid nature and dual mitochondrial genome conformations.</title>
        <authorList>
            <person name="Mixao V."/>
            <person name="Hegedusova E."/>
            <person name="Saus E."/>
            <person name="Pryszcz L.P."/>
            <person name="Cillingova A."/>
            <person name="Nosek J."/>
            <person name="Gabaldon T."/>
        </authorList>
    </citation>
    <scope>NUCLEOTIDE SEQUENCE [LARGE SCALE GENOMIC DNA]</scope>
    <source>
        <strain evidence="10 11">CBS 10753</strain>
    </source>
</reference>
<sequence>MHGGSEGNDVQEIIAQKRLAIAGKAGISGLIANKKSFFIAVFASLGGLVYGYNQGMFGQISGMHSFSEAAGVGKIQDNPTLQGLLTSILELGAWIGVLMNGYIADRLGRRWSVVFGVVWFIVGVIVQACTHGANYNFILGGRFVVGVGVGVLSMVVPLYNAEVSPPEIRGSLVALQQLAITFGIMISYWITYGTNFIGGTGVNQSSASWLVPICIQMVPALILGSCIFLMPESPRWLMNEGHEDKCLDVLASLRGLDKNNDLLQMEFLEMKAQKLFEKELEVTAYPDLQDGSASSNFKIGFLQYKSMITHYPTFKRVAVACLIMTFQQWTGVNFILYYAPFIFQTLGLSGTTISLLASGVVGIAMFIATIPAVLWVDQLGRKPVLISGALLMGMCHFIVAGVLGGLDGDFTGHSGAGWACVVFIWLFAVFFGYSWGPCAWVIVAEVFPLGLRAKGVSIGASSNWLNNFAVAMSTPDFVAKAKYGAYIFLGLMCVFGAAYVHFFCPETKGRTLDEIDELFGDTSGTSKREAEIHNRCLKEVGLLDLMGLEDLDSDHKNEVAYTENKAADVAESESA</sequence>
<evidence type="ECO:0000256" key="8">
    <source>
        <dbReference type="SAM" id="Phobius"/>
    </source>
</evidence>
<dbReference type="InterPro" id="IPR003663">
    <property type="entry name" value="Sugar/inositol_transpt"/>
</dbReference>
<dbReference type="InterPro" id="IPR020846">
    <property type="entry name" value="MFS_dom"/>
</dbReference>
<dbReference type="OrthoDB" id="6612291at2759"/>
<proteinExistence type="inferred from homology"/>
<keyword evidence="4 8" id="KW-0812">Transmembrane</keyword>
<comment type="caution">
    <text evidence="10">The sequence shown here is derived from an EMBL/GenBank/DDBJ whole genome shotgun (WGS) entry which is preliminary data.</text>
</comment>
<feature type="transmembrane region" description="Helical" evidence="8">
    <location>
        <begin position="84"/>
        <end position="104"/>
    </location>
</feature>
<keyword evidence="5 8" id="KW-1133">Transmembrane helix</keyword>
<keyword evidence="6 8" id="KW-0472">Membrane</keyword>
<evidence type="ECO:0000256" key="5">
    <source>
        <dbReference type="ARBA" id="ARBA00022989"/>
    </source>
</evidence>
<dbReference type="GO" id="GO:0005351">
    <property type="term" value="F:carbohydrate:proton symporter activity"/>
    <property type="evidence" value="ECO:0007669"/>
    <property type="project" value="TreeGrafter"/>
</dbReference>
<dbReference type="FunFam" id="1.20.1250.20:FF:000026">
    <property type="entry name" value="MFS quinate transporter QutD"/>
    <property type="match status" value="1"/>
</dbReference>
<dbReference type="RefSeq" id="XP_049261331.1">
    <property type="nucleotide sequence ID" value="XM_049409449.1"/>
</dbReference>
<evidence type="ECO:0000256" key="6">
    <source>
        <dbReference type="ARBA" id="ARBA00023136"/>
    </source>
</evidence>
<evidence type="ECO:0000256" key="1">
    <source>
        <dbReference type="ARBA" id="ARBA00004141"/>
    </source>
</evidence>
<dbReference type="PROSITE" id="PS00217">
    <property type="entry name" value="SUGAR_TRANSPORT_2"/>
    <property type="match status" value="1"/>
</dbReference>
<protein>
    <submittedName>
        <fullName evidence="10">XUT1</fullName>
    </submittedName>
</protein>
<comment type="similarity">
    <text evidence="2 7">Belongs to the major facilitator superfamily. Sugar transporter (TC 2.A.1.1) family.</text>
</comment>
<dbReference type="InterPro" id="IPR005829">
    <property type="entry name" value="Sugar_transporter_CS"/>
</dbReference>
<dbReference type="Proteomes" id="UP000694255">
    <property type="component" value="Unassembled WGS sequence"/>
</dbReference>
<feature type="transmembrane region" description="Helical" evidence="8">
    <location>
        <begin position="317"/>
        <end position="339"/>
    </location>
</feature>
<feature type="transmembrane region" description="Helical" evidence="8">
    <location>
        <begin position="139"/>
        <end position="159"/>
    </location>
</feature>
<evidence type="ECO:0000256" key="3">
    <source>
        <dbReference type="ARBA" id="ARBA00022448"/>
    </source>
</evidence>
<name>A0A8J5UEF1_9ASCO</name>
<feature type="domain" description="Major facilitator superfamily (MFS) profile" evidence="9">
    <location>
        <begin position="39"/>
        <end position="508"/>
    </location>
</feature>
<dbReference type="NCBIfam" id="TIGR00879">
    <property type="entry name" value="SP"/>
    <property type="match status" value="1"/>
</dbReference>
<dbReference type="PROSITE" id="PS50850">
    <property type="entry name" value="MFS"/>
    <property type="match status" value="1"/>
</dbReference>
<evidence type="ECO:0000256" key="7">
    <source>
        <dbReference type="RuleBase" id="RU003346"/>
    </source>
</evidence>
<feature type="transmembrane region" description="Helical" evidence="8">
    <location>
        <begin position="351"/>
        <end position="376"/>
    </location>
</feature>
<feature type="transmembrane region" description="Helical" evidence="8">
    <location>
        <begin position="416"/>
        <end position="443"/>
    </location>
</feature>
<accession>A0A8J5UEF1</accession>
<dbReference type="EMBL" id="JAGSYN010000269">
    <property type="protein sequence ID" value="KAG7661098.1"/>
    <property type="molecule type" value="Genomic_DNA"/>
</dbReference>
<gene>
    <name evidence="10" type="ORF">J8A68_005389</name>
</gene>
<evidence type="ECO:0000256" key="2">
    <source>
        <dbReference type="ARBA" id="ARBA00010992"/>
    </source>
</evidence>
<feature type="transmembrane region" description="Helical" evidence="8">
    <location>
        <begin position="171"/>
        <end position="190"/>
    </location>
</feature>
<dbReference type="GeneID" id="73472189"/>
<dbReference type="GO" id="GO:0016020">
    <property type="term" value="C:membrane"/>
    <property type="evidence" value="ECO:0007669"/>
    <property type="project" value="UniProtKB-SubCell"/>
</dbReference>
<dbReference type="PANTHER" id="PTHR48022:SF2">
    <property type="entry name" value="PLASTIDIC GLUCOSE TRANSPORTER 4"/>
    <property type="match status" value="1"/>
</dbReference>
<feature type="transmembrane region" description="Helical" evidence="8">
    <location>
        <begin position="383"/>
        <end position="404"/>
    </location>
</feature>
<evidence type="ECO:0000256" key="4">
    <source>
        <dbReference type="ARBA" id="ARBA00022692"/>
    </source>
</evidence>
<evidence type="ECO:0000259" key="9">
    <source>
        <dbReference type="PROSITE" id="PS50850"/>
    </source>
</evidence>
<feature type="transmembrane region" description="Helical" evidence="8">
    <location>
        <begin position="36"/>
        <end position="53"/>
    </location>
</feature>
<feature type="transmembrane region" description="Helical" evidence="8">
    <location>
        <begin position="210"/>
        <end position="230"/>
    </location>
</feature>
<keyword evidence="11" id="KW-1185">Reference proteome</keyword>
<dbReference type="PANTHER" id="PTHR48022">
    <property type="entry name" value="PLASTIDIC GLUCOSE TRANSPORTER 4"/>
    <property type="match status" value="1"/>
</dbReference>
<dbReference type="InterPro" id="IPR050360">
    <property type="entry name" value="MFS_Sugar_Transporters"/>
</dbReference>
<feature type="transmembrane region" description="Helical" evidence="8">
    <location>
        <begin position="111"/>
        <end position="133"/>
    </location>
</feature>
<evidence type="ECO:0000313" key="11">
    <source>
        <dbReference type="Proteomes" id="UP000694255"/>
    </source>
</evidence>
<dbReference type="AlphaFoldDB" id="A0A8J5UEF1"/>
<feature type="transmembrane region" description="Helical" evidence="8">
    <location>
        <begin position="483"/>
        <end position="502"/>
    </location>
</feature>
<dbReference type="InterPro" id="IPR005828">
    <property type="entry name" value="MFS_sugar_transport-like"/>
</dbReference>
<evidence type="ECO:0000313" key="10">
    <source>
        <dbReference type="EMBL" id="KAG7661098.1"/>
    </source>
</evidence>
<organism evidence="10 11">
    <name type="scientific">[Candida] subhashii</name>
    <dbReference type="NCBI Taxonomy" id="561895"/>
    <lineage>
        <taxon>Eukaryota</taxon>
        <taxon>Fungi</taxon>
        <taxon>Dikarya</taxon>
        <taxon>Ascomycota</taxon>
        <taxon>Saccharomycotina</taxon>
        <taxon>Pichiomycetes</taxon>
        <taxon>Debaryomycetaceae</taxon>
        <taxon>Spathaspora</taxon>
    </lineage>
</organism>
<comment type="subcellular location">
    <subcellularLocation>
        <location evidence="1">Membrane</location>
        <topology evidence="1">Multi-pass membrane protein</topology>
    </subcellularLocation>
</comment>
<dbReference type="Pfam" id="PF00083">
    <property type="entry name" value="Sugar_tr"/>
    <property type="match status" value="1"/>
</dbReference>
<keyword evidence="3 7" id="KW-0813">Transport</keyword>
<dbReference type="PROSITE" id="PS00216">
    <property type="entry name" value="SUGAR_TRANSPORT_1"/>
    <property type="match status" value="1"/>
</dbReference>